<proteinExistence type="predicted"/>
<dbReference type="AlphaFoldDB" id="A0A5D4IN05"/>
<dbReference type="Proteomes" id="UP000323242">
    <property type="component" value="Unassembled WGS sequence"/>
</dbReference>
<evidence type="ECO:0000313" key="1">
    <source>
        <dbReference type="EMBL" id="TYR54578.1"/>
    </source>
</evidence>
<protein>
    <submittedName>
        <fullName evidence="1">Uncharacterized protein</fullName>
    </submittedName>
</protein>
<reference evidence="1 2" key="1">
    <citation type="submission" date="2019-08" db="EMBL/GenBank/DDBJ databases">
        <title>Draft genome for granaticin producer strain Streptomyces parvus C05.</title>
        <authorList>
            <person name="Gonzalez-Pimentel J.L."/>
        </authorList>
    </citation>
    <scope>NUCLEOTIDE SEQUENCE [LARGE SCALE GENOMIC DNA]</scope>
    <source>
        <strain evidence="1 2">C05</strain>
    </source>
</reference>
<name>A0A5D4IN05_9ACTN</name>
<organism evidence="1 2">
    <name type="scientific">Streptomyces parvus</name>
    <dbReference type="NCBI Taxonomy" id="66428"/>
    <lineage>
        <taxon>Bacteria</taxon>
        <taxon>Bacillati</taxon>
        <taxon>Actinomycetota</taxon>
        <taxon>Actinomycetes</taxon>
        <taxon>Kitasatosporales</taxon>
        <taxon>Streptomycetaceae</taxon>
        <taxon>Streptomyces</taxon>
    </lineage>
</organism>
<comment type="caution">
    <text evidence="1">The sequence shown here is derived from an EMBL/GenBank/DDBJ whole genome shotgun (WGS) entry which is preliminary data.</text>
</comment>
<accession>A0A5D4IN05</accession>
<sequence>MGIFVFRHGSRLLEDAVAALTARNIPRSKVYGYVHLVVMRPQPPVRQQIERVARPKRRNP</sequence>
<evidence type="ECO:0000313" key="2">
    <source>
        <dbReference type="Proteomes" id="UP000323242"/>
    </source>
</evidence>
<dbReference type="EMBL" id="VSZQ01000159">
    <property type="protein sequence ID" value="TYR54578.1"/>
    <property type="molecule type" value="Genomic_DNA"/>
</dbReference>
<keyword evidence="2" id="KW-1185">Reference proteome</keyword>
<gene>
    <name evidence="1" type="ORF">FY004_25675</name>
</gene>